<evidence type="ECO:0000313" key="3">
    <source>
        <dbReference type="EMBL" id="RKF15033.1"/>
    </source>
</evidence>
<keyword evidence="4" id="KW-1185">Reference proteome</keyword>
<feature type="signal peptide" evidence="2">
    <location>
        <begin position="1"/>
        <end position="30"/>
    </location>
</feature>
<name>A0A3A8B9S5_9RHOB</name>
<dbReference type="RefSeq" id="WP_147438883.1">
    <property type="nucleotide sequence ID" value="NZ_RAPE01000002.1"/>
</dbReference>
<evidence type="ECO:0000256" key="1">
    <source>
        <dbReference type="SAM" id="MobiDB-lite"/>
    </source>
</evidence>
<keyword evidence="2" id="KW-0732">Signal</keyword>
<sequence length="116" mass="12580">MTHATRTPAFRIVALALAVSLAAAIPPASAMDRDPLSPVPSWISQGSFDSMDANAIYAIDHAQKLGKRIIIEGHTPSQSRALVDKALTTEIVASRASAFEQRPSERLNRHPESHDR</sequence>
<dbReference type="Proteomes" id="UP000281128">
    <property type="component" value="Unassembled WGS sequence"/>
</dbReference>
<feature type="compositionally biased region" description="Basic and acidic residues" evidence="1">
    <location>
        <begin position="102"/>
        <end position="116"/>
    </location>
</feature>
<evidence type="ECO:0000313" key="4">
    <source>
        <dbReference type="Proteomes" id="UP000281128"/>
    </source>
</evidence>
<protein>
    <recommendedName>
        <fullName evidence="5">OmpA-like domain-containing protein</fullName>
    </recommendedName>
</protein>
<dbReference type="OrthoDB" id="9887240at2"/>
<feature type="chain" id="PRO_5017443829" description="OmpA-like domain-containing protein" evidence="2">
    <location>
        <begin position="31"/>
        <end position="116"/>
    </location>
</feature>
<comment type="caution">
    <text evidence="3">The sequence shown here is derived from an EMBL/GenBank/DDBJ whole genome shotgun (WGS) entry which is preliminary data.</text>
</comment>
<proteinExistence type="predicted"/>
<organism evidence="3 4">
    <name type="scientific">Roseovarius spongiae</name>
    <dbReference type="NCBI Taxonomy" id="2320272"/>
    <lineage>
        <taxon>Bacteria</taxon>
        <taxon>Pseudomonadati</taxon>
        <taxon>Pseudomonadota</taxon>
        <taxon>Alphaproteobacteria</taxon>
        <taxon>Rhodobacterales</taxon>
        <taxon>Roseobacteraceae</taxon>
        <taxon>Roseovarius</taxon>
    </lineage>
</organism>
<reference evidence="3 4" key="1">
    <citation type="submission" date="2018-09" db="EMBL/GenBank/DDBJ databases">
        <title>Roseovarius spongiae sp. nov., isolated from a marine sponge.</title>
        <authorList>
            <person name="Zhuang L."/>
            <person name="Luo L."/>
        </authorList>
    </citation>
    <scope>NUCLEOTIDE SEQUENCE [LARGE SCALE GENOMIC DNA]</scope>
    <source>
        <strain evidence="3 4">HN-E21</strain>
    </source>
</reference>
<dbReference type="EMBL" id="RAPE01000002">
    <property type="protein sequence ID" value="RKF15033.1"/>
    <property type="molecule type" value="Genomic_DNA"/>
</dbReference>
<evidence type="ECO:0000256" key="2">
    <source>
        <dbReference type="SAM" id="SignalP"/>
    </source>
</evidence>
<accession>A0A3A8B9S5</accession>
<gene>
    <name evidence="3" type="ORF">D6850_09255</name>
</gene>
<feature type="region of interest" description="Disordered" evidence="1">
    <location>
        <begin position="95"/>
        <end position="116"/>
    </location>
</feature>
<evidence type="ECO:0008006" key="5">
    <source>
        <dbReference type="Google" id="ProtNLM"/>
    </source>
</evidence>
<dbReference type="AlphaFoldDB" id="A0A3A8B9S5"/>